<sequence>MTPHTARQSLYNRRAFLAASLGSLGLGAISGCANPLFRGQSPEVDLPVEEIKERKLVGDFTRPWGLNWIKVESVALVTGLDNTGSDPPPSEQRRLLIAEMQSHEVPNADKILASPATSMVIVRGYLPPGVQKGDAFDIEVRTPKNSETTSLYGGWLMQTRLRRMEVLGGVIRTGDVDGIGRGNVLINGVITGENDKVSKARGRVLGGGLALESRPLGLMLRREDASIRISTLIGKAINTRFNTMDHGQKKGVAKPMRDNFLELVVSSRYKHNLGRYLRVVRNIVLQESALEKTERLQTLGRKIQEPSAAPLAALQLEAIGREGVDTLKAGLTNSDPEVRFYAAEALAYLDEADAAAPLELAARESSAFRWHALTALASMNQPTAYDALSNLLHAPSMETRYGAFRALRLYNAADPATKGELLEGKFYYHLVSTTAEPLVHVTRSKHPEVVLFGHEQAIKPPQFLNCGKAILVKGQADGQIKVCCFKPSLPTGESQDVTEYCPPLLDQLIRTVVRMGASYADVVSMLKEAQKQNLLTARFAVEALPEPGRKYYRDAHDPTDQPPAEMVAEGDETATSVSNTGVATPEPELYIDRLSQDTESDREESVDQTYIAPEYLKKQPGVLDKLNPFSGK</sequence>
<keyword evidence="7" id="KW-1185">Reference proteome</keyword>
<dbReference type="Gene3D" id="1.25.10.10">
    <property type="entry name" value="Leucine-rich Repeat Variant"/>
    <property type="match status" value="1"/>
</dbReference>
<dbReference type="PANTHER" id="PTHR30381">
    <property type="entry name" value="FLAGELLAR P-RING PERIPLASMIC PROTEIN FLGI"/>
    <property type="match status" value="1"/>
</dbReference>
<evidence type="ECO:0000313" key="6">
    <source>
        <dbReference type="EMBL" id="QDU29172.1"/>
    </source>
</evidence>
<feature type="compositionally biased region" description="Polar residues" evidence="5">
    <location>
        <begin position="573"/>
        <end position="582"/>
    </location>
</feature>
<feature type="region of interest" description="Disordered" evidence="5">
    <location>
        <begin position="550"/>
        <end position="612"/>
    </location>
</feature>
<keyword evidence="6" id="KW-0282">Flagellum</keyword>
<keyword evidence="3" id="KW-0732">Signal</keyword>
<proteinExistence type="predicted"/>
<reference evidence="6 7" key="1">
    <citation type="submission" date="2019-02" db="EMBL/GenBank/DDBJ databases">
        <title>Deep-cultivation of Planctomycetes and their phenomic and genomic characterization uncovers novel biology.</title>
        <authorList>
            <person name="Wiegand S."/>
            <person name="Jogler M."/>
            <person name="Boedeker C."/>
            <person name="Pinto D."/>
            <person name="Vollmers J."/>
            <person name="Rivas-Marin E."/>
            <person name="Kohn T."/>
            <person name="Peeters S.H."/>
            <person name="Heuer A."/>
            <person name="Rast P."/>
            <person name="Oberbeckmann S."/>
            <person name="Bunk B."/>
            <person name="Jeske O."/>
            <person name="Meyerdierks A."/>
            <person name="Storesund J.E."/>
            <person name="Kallscheuer N."/>
            <person name="Luecker S."/>
            <person name="Lage O.M."/>
            <person name="Pohl T."/>
            <person name="Merkel B.J."/>
            <person name="Hornburger P."/>
            <person name="Mueller R.-W."/>
            <person name="Bruemmer F."/>
            <person name="Labrenz M."/>
            <person name="Spormann A.M."/>
            <person name="Op den Camp H."/>
            <person name="Overmann J."/>
            <person name="Amann R."/>
            <person name="Jetten M.S.M."/>
            <person name="Mascher T."/>
            <person name="Medema M.H."/>
            <person name="Devos D.P."/>
            <person name="Kaster A.-K."/>
            <person name="Ovreas L."/>
            <person name="Rohde M."/>
            <person name="Galperin M.Y."/>
            <person name="Jogler C."/>
        </authorList>
    </citation>
    <scope>NUCLEOTIDE SEQUENCE [LARGE SCALE GENOMIC DNA]</scope>
    <source>
        <strain evidence="6 7">ETA_A8</strain>
    </source>
</reference>
<dbReference type="SUPFAM" id="SSF48371">
    <property type="entry name" value="ARM repeat"/>
    <property type="match status" value="1"/>
</dbReference>
<accession>A0A517YG57</accession>
<comment type="function">
    <text evidence="1">Assembles around the rod to form the L-ring and probably protects the motor/basal body from shearing forces during rotation.</text>
</comment>
<dbReference type="InterPro" id="IPR001782">
    <property type="entry name" value="Flag_FlgI"/>
</dbReference>
<dbReference type="PROSITE" id="PS51257">
    <property type="entry name" value="PROKAR_LIPOPROTEIN"/>
    <property type="match status" value="1"/>
</dbReference>
<dbReference type="PROSITE" id="PS51318">
    <property type="entry name" value="TAT"/>
    <property type="match status" value="1"/>
</dbReference>
<protein>
    <submittedName>
        <fullName evidence="6">Flagellar basal body P-ring protein</fullName>
    </submittedName>
</protein>
<dbReference type="PANTHER" id="PTHR30381:SF0">
    <property type="entry name" value="FLAGELLAR P-RING PROTEIN"/>
    <property type="match status" value="1"/>
</dbReference>
<dbReference type="InterPro" id="IPR016024">
    <property type="entry name" value="ARM-type_fold"/>
</dbReference>
<evidence type="ECO:0000256" key="4">
    <source>
        <dbReference type="ARBA" id="ARBA00023143"/>
    </source>
</evidence>
<comment type="subcellular location">
    <subcellularLocation>
        <location evidence="2">Bacterial flagellum basal body</location>
    </subcellularLocation>
</comment>
<evidence type="ECO:0000256" key="2">
    <source>
        <dbReference type="ARBA" id="ARBA00004117"/>
    </source>
</evidence>
<dbReference type="KEGG" id="aagg:ETAA8_42790"/>
<dbReference type="Proteomes" id="UP000315017">
    <property type="component" value="Chromosome"/>
</dbReference>
<keyword evidence="4" id="KW-0975">Bacterial flagellum</keyword>
<gene>
    <name evidence="6" type="ORF">ETAA8_42790</name>
</gene>
<dbReference type="Pfam" id="PF02119">
    <property type="entry name" value="FlgI"/>
    <property type="match status" value="1"/>
</dbReference>
<evidence type="ECO:0000256" key="3">
    <source>
        <dbReference type="ARBA" id="ARBA00022729"/>
    </source>
</evidence>
<organism evidence="6 7">
    <name type="scientific">Anatilimnocola aggregata</name>
    <dbReference type="NCBI Taxonomy" id="2528021"/>
    <lineage>
        <taxon>Bacteria</taxon>
        <taxon>Pseudomonadati</taxon>
        <taxon>Planctomycetota</taxon>
        <taxon>Planctomycetia</taxon>
        <taxon>Pirellulales</taxon>
        <taxon>Pirellulaceae</taxon>
        <taxon>Anatilimnocola</taxon>
    </lineage>
</organism>
<keyword evidence="6" id="KW-0969">Cilium</keyword>
<evidence type="ECO:0000313" key="7">
    <source>
        <dbReference type="Proteomes" id="UP000315017"/>
    </source>
</evidence>
<dbReference type="RefSeq" id="WP_202921133.1">
    <property type="nucleotide sequence ID" value="NZ_CP036274.1"/>
</dbReference>
<dbReference type="EMBL" id="CP036274">
    <property type="protein sequence ID" value="QDU29172.1"/>
    <property type="molecule type" value="Genomic_DNA"/>
</dbReference>
<evidence type="ECO:0000256" key="1">
    <source>
        <dbReference type="ARBA" id="ARBA00002591"/>
    </source>
</evidence>
<dbReference type="InterPro" id="IPR006311">
    <property type="entry name" value="TAT_signal"/>
</dbReference>
<dbReference type="AlphaFoldDB" id="A0A517YG57"/>
<dbReference type="GO" id="GO:0030288">
    <property type="term" value="C:outer membrane-bounded periplasmic space"/>
    <property type="evidence" value="ECO:0007669"/>
    <property type="project" value="InterPro"/>
</dbReference>
<name>A0A517YG57_9BACT</name>
<evidence type="ECO:0000256" key="5">
    <source>
        <dbReference type="SAM" id="MobiDB-lite"/>
    </source>
</evidence>
<dbReference type="GO" id="GO:0009428">
    <property type="term" value="C:bacterial-type flagellum basal body, distal rod, P ring"/>
    <property type="evidence" value="ECO:0007669"/>
    <property type="project" value="InterPro"/>
</dbReference>
<keyword evidence="6" id="KW-0966">Cell projection</keyword>
<dbReference type="GO" id="GO:0005198">
    <property type="term" value="F:structural molecule activity"/>
    <property type="evidence" value="ECO:0007669"/>
    <property type="project" value="InterPro"/>
</dbReference>
<feature type="compositionally biased region" description="Basic and acidic residues" evidence="5">
    <location>
        <begin position="550"/>
        <end position="559"/>
    </location>
</feature>
<dbReference type="GO" id="GO:0071973">
    <property type="term" value="P:bacterial-type flagellum-dependent cell motility"/>
    <property type="evidence" value="ECO:0007669"/>
    <property type="project" value="InterPro"/>
</dbReference>
<dbReference type="InterPro" id="IPR011989">
    <property type="entry name" value="ARM-like"/>
</dbReference>